<sequence length="253" mass="27529">MGSNPSQQAAVSRSDFLLDSLEQVPATDISANIVGFHETDIKARPFKFLRSALRKRMREYGCQIIGITSPTPNNGKSFIASNLAASLSRVAREITILADLDLQRPTLRSLFNLAPAAGLGDYLAGEELSLTAIARRIEGSNMVIMPAFPQKGATAELAASERMTDLISEIRNFGGRPTIICDLPPLFVNDDAVLCAEQLDAVVLVVEQGVTTRKQLETSTQVLYPTKILGTVLNRFSGSIVDPLDYSGYLDYY</sequence>
<dbReference type="AlphaFoldDB" id="A0A074MVP7"/>
<accession>A0A074MVP7</accession>
<comment type="caution">
    <text evidence="3">The sequence shown here is derived from an EMBL/GenBank/DDBJ whole genome shotgun (WGS) entry which is preliminary data.</text>
</comment>
<dbReference type="PANTHER" id="PTHR32309:SF13">
    <property type="entry name" value="FERRIC ENTEROBACTIN TRANSPORT PROTEIN FEPE"/>
    <property type="match status" value="1"/>
</dbReference>
<proteinExistence type="predicted"/>
<reference evidence="3 4" key="1">
    <citation type="submission" date="2014-04" db="EMBL/GenBank/DDBJ databases">
        <title>A comprehensive comparison of genomes of Erythrobacter spp. Strains.</title>
        <authorList>
            <person name="Zheng Q."/>
        </authorList>
    </citation>
    <scope>NUCLEOTIDE SEQUENCE [LARGE SCALE GENOMIC DNA]</scope>
    <source>
        <strain evidence="3 4">DSM 8509</strain>
    </source>
</reference>
<protein>
    <submittedName>
        <fullName evidence="3">Uncharacterized protein</fullName>
    </submittedName>
</protein>
<keyword evidence="1" id="KW-0547">Nucleotide-binding</keyword>
<dbReference type="GO" id="GO:0004713">
    <property type="term" value="F:protein tyrosine kinase activity"/>
    <property type="evidence" value="ECO:0007669"/>
    <property type="project" value="TreeGrafter"/>
</dbReference>
<dbReference type="Gene3D" id="3.40.50.300">
    <property type="entry name" value="P-loop containing nucleotide triphosphate hydrolases"/>
    <property type="match status" value="1"/>
</dbReference>
<dbReference type="SUPFAM" id="SSF52540">
    <property type="entry name" value="P-loop containing nucleoside triphosphate hydrolases"/>
    <property type="match status" value="1"/>
</dbReference>
<name>A0A074MVP7_9SPHN</name>
<dbReference type="PANTHER" id="PTHR32309">
    <property type="entry name" value="TYROSINE-PROTEIN KINASE"/>
    <property type="match status" value="1"/>
</dbReference>
<evidence type="ECO:0000256" key="2">
    <source>
        <dbReference type="ARBA" id="ARBA00022840"/>
    </source>
</evidence>
<organism evidence="3 4">
    <name type="scientific">Erythrobacter litoralis</name>
    <dbReference type="NCBI Taxonomy" id="39960"/>
    <lineage>
        <taxon>Bacteria</taxon>
        <taxon>Pseudomonadati</taxon>
        <taxon>Pseudomonadota</taxon>
        <taxon>Alphaproteobacteria</taxon>
        <taxon>Sphingomonadales</taxon>
        <taxon>Erythrobacteraceae</taxon>
        <taxon>Erythrobacter/Porphyrobacter group</taxon>
        <taxon>Erythrobacter</taxon>
    </lineage>
</organism>
<dbReference type="OrthoDB" id="9775724at2"/>
<dbReference type="GO" id="GO:0005886">
    <property type="term" value="C:plasma membrane"/>
    <property type="evidence" value="ECO:0007669"/>
    <property type="project" value="TreeGrafter"/>
</dbReference>
<evidence type="ECO:0000313" key="4">
    <source>
        <dbReference type="Proteomes" id="UP000027866"/>
    </source>
</evidence>
<dbReference type="InterPro" id="IPR027417">
    <property type="entry name" value="P-loop_NTPase"/>
</dbReference>
<dbReference type="RefSeq" id="WP_051697670.1">
    <property type="nucleotide sequence ID" value="NZ_CP017057.1"/>
</dbReference>
<evidence type="ECO:0000313" key="3">
    <source>
        <dbReference type="EMBL" id="KEO99081.1"/>
    </source>
</evidence>
<dbReference type="CDD" id="cd05387">
    <property type="entry name" value="BY-kinase"/>
    <property type="match status" value="1"/>
</dbReference>
<gene>
    <name evidence="3" type="ORF">EH32_08240</name>
</gene>
<dbReference type="Proteomes" id="UP000027866">
    <property type="component" value="Unassembled WGS sequence"/>
</dbReference>
<keyword evidence="2" id="KW-0067">ATP-binding</keyword>
<keyword evidence="4" id="KW-1185">Reference proteome</keyword>
<evidence type="ECO:0000256" key="1">
    <source>
        <dbReference type="ARBA" id="ARBA00022741"/>
    </source>
</evidence>
<dbReference type="InterPro" id="IPR050445">
    <property type="entry name" value="Bact_polysacc_biosynth/exp"/>
</dbReference>
<dbReference type="InterPro" id="IPR005702">
    <property type="entry name" value="Wzc-like_C"/>
</dbReference>
<dbReference type="EMBL" id="JMIX01000003">
    <property type="protein sequence ID" value="KEO99081.1"/>
    <property type="molecule type" value="Genomic_DNA"/>
</dbReference>